<evidence type="ECO:0000313" key="2">
    <source>
        <dbReference type="EMBL" id="SVE40094.1"/>
    </source>
</evidence>
<dbReference type="Gene3D" id="3.20.20.150">
    <property type="entry name" value="Divalent-metal-dependent TIM barrel enzymes"/>
    <property type="match status" value="1"/>
</dbReference>
<name>A0A383D6Z3_9ZZZZ</name>
<dbReference type="EMBL" id="UINC01214733">
    <property type="protein sequence ID" value="SVE40094.1"/>
    <property type="molecule type" value="Genomic_DNA"/>
</dbReference>
<dbReference type="InterPro" id="IPR013022">
    <property type="entry name" value="Xyl_isomerase-like_TIM-brl"/>
</dbReference>
<dbReference type="SUPFAM" id="SSF51658">
    <property type="entry name" value="Xylose isomerase-like"/>
    <property type="match status" value="1"/>
</dbReference>
<protein>
    <recommendedName>
        <fullName evidence="1">Xylose isomerase-like TIM barrel domain-containing protein</fullName>
    </recommendedName>
</protein>
<dbReference type="Pfam" id="PF01261">
    <property type="entry name" value="AP_endonuc_2"/>
    <property type="match status" value="1"/>
</dbReference>
<dbReference type="InterPro" id="IPR050312">
    <property type="entry name" value="IolE/XylAMocC-like"/>
</dbReference>
<organism evidence="2">
    <name type="scientific">marine metagenome</name>
    <dbReference type="NCBI Taxonomy" id="408172"/>
    <lineage>
        <taxon>unclassified sequences</taxon>
        <taxon>metagenomes</taxon>
        <taxon>ecological metagenomes</taxon>
    </lineage>
</organism>
<dbReference type="PANTHER" id="PTHR12110:SF53">
    <property type="entry name" value="BLR5974 PROTEIN"/>
    <property type="match status" value="1"/>
</dbReference>
<feature type="non-terminal residue" evidence="2">
    <location>
        <position position="186"/>
    </location>
</feature>
<dbReference type="InterPro" id="IPR036237">
    <property type="entry name" value="Xyl_isomerase-like_sf"/>
</dbReference>
<sequence length="186" mass="20515">MFVSSEAPEVILTGFADEGPVDKKAESQLTMLSALGMSWYSLRFVDVGTGVKNVMKLTKVDVRRLRRLHAEFGIRVSSVGSPIGKVKLHDIEDGTANAFIPFDKYLKNDVQRAVDLAAEFDTKLIRGFSFYHPRGTSVGDHIDEAAARLARIAEVCSRGDVLFGLEVEANLVGQNGRLLQSLYRKV</sequence>
<accession>A0A383D6Z3</accession>
<dbReference type="PANTHER" id="PTHR12110">
    <property type="entry name" value="HYDROXYPYRUVATE ISOMERASE"/>
    <property type="match status" value="1"/>
</dbReference>
<proteinExistence type="predicted"/>
<gene>
    <name evidence="2" type="ORF">METZ01_LOCUS492948</name>
</gene>
<feature type="domain" description="Xylose isomerase-like TIM barrel" evidence="1">
    <location>
        <begin position="33"/>
        <end position="170"/>
    </location>
</feature>
<dbReference type="AlphaFoldDB" id="A0A383D6Z3"/>
<reference evidence="2" key="1">
    <citation type="submission" date="2018-05" db="EMBL/GenBank/DDBJ databases">
        <authorList>
            <person name="Lanie J.A."/>
            <person name="Ng W.-L."/>
            <person name="Kazmierczak K.M."/>
            <person name="Andrzejewski T.M."/>
            <person name="Davidsen T.M."/>
            <person name="Wayne K.J."/>
            <person name="Tettelin H."/>
            <person name="Glass J.I."/>
            <person name="Rusch D."/>
            <person name="Podicherti R."/>
            <person name="Tsui H.-C.T."/>
            <person name="Winkler M.E."/>
        </authorList>
    </citation>
    <scope>NUCLEOTIDE SEQUENCE</scope>
</reference>
<evidence type="ECO:0000259" key="1">
    <source>
        <dbReference type="Pfam" id="PF01261"/>
    </source>
</evidence>